<reference evidence="2" key="1">
    <citation type="journal article" date="2021" name="Mol. Plant Microbe Interact.">
        <title>Complete Genome Sequence of the Plant-Pathogenic Fungus Colletotrichum lupini.</title>
        <authorList>
            <person name="Baroncelli R."/>
            <person name="Pensec F."/>
            <person name="Da Lio D."/>
            <person name="Boufleur T."/>
            <person name="Vicente I."/>
            <person name="Sarrocco S."/>
            <person name="Picot A."/>
            <person name="Baraldi E."/>
            <person name="Sukno S."/>
            <person name="Thon M."/>
            <person name="Le Floch G."/>
        </authorList>
    </citation>
    <scope>NUCLEOTIDE SEQUENCE</scope>
    <source>
        <strain evidence="2">IMI 504893</strain>
    </source>
</reference>
<dbReference type="RefSeq" id="XP_049140998.1">
    <property type="nucleotide sequence ID" value="XM_049283855.1"/>
</dbReference>
<dbReference type="KEGG" id="clup:CLUP02_04845"/>
<sequence>MGSSFEMNNFPSPQISSQFTSSSQTSPPSTSVSLSARLQQRRGIRPRSAKIGRGDRLRTGYLDKRRLPPERFAAVGPGWFAPIHPRISSIRKPAEPRDAKYRQAESKLPLVPEPKGQGRPQCQRCIKYGVQCPGYRDDDGMRFQNADPTSFERRKKKRNHQHQDQDDEAALMTNSRTGTLQIIEFTPELSTAASISTSASPGSSRQPSRQSTPATSVTTDTTTSTQLSVALPVLKTIRQHWTAESIPLVLGFYESLDFLPGLFRGAGQNHCLVLTGQVFTRAYMINKFRPRADYRELSIVLGHALAAVQEAIRNPKTYTSDSTIVAVWLLGNYELMIGGLERRSFITNKERGSSPEVPWHIHGQGLLSLMRARGDRQLYTRSGRQIFWVMHNMIQVQLTIANTPCPPDFERWLDIIEATLQPSEGLLLHTARYLSAACSLLSKLIPLTLSGDASRARAAYPALIAESDRADLAMAEWMHAAPEFQFEPGPMWGYFWNSWRSARIKVHHMIILISNLVEYGEPSLVPEDYDVDCGGCPLLNPEVLHARREFCMGIIATAGRDVVEGIPRSLGGKMPDLDPDLPSSYFDGVRLIWPLSHLYILPTAPRHLRIVARDALLRIAKEKGILTALKPRAGGMLFPEAALRGIPVDNLEDVIEGGGGVHQIATKVEAQD</sequence>
<dbReference type="EMBL" id="CP019475">
    <property type="protein sequence ID" value="UQC79366.1"/>
    <property type="molecule type" value="Genomic_DNA"/>
</dbReference>
<accession>A0A9Q8SL41</accession>
<feature type="region of interest" description="Disordered" evidence="1">
    <location>
        <begin position="136"/>
        <end position="174"/>
    </location>
</feature>
<dbReference type="AlphaFoldDB" id="A0A9Q8SL41"/>
<dbReference type="GeneID" id="73338865"/>
<evidence type="ECO:0000313" key="3">
    <source>
        <dbReference type="Proteomes" id="UP000830671"/>
    </source>
</evidence>
<evidence type="ECO:0000313" key="2">
    <source>
        <dbReference type="EMBL" id="UQC79366.1"/>
    </source>
</evidence>
<protein>
    <recommendedName>
        <fullName evidence="4">Zn(2)-C6 fungal-type domain-containing protein</fullName>
    </recommendedName>
</protein>
<dbReference type="PANTHER" id="PTHR38791">
    <property type="entry name" value="ZN(II)2CYS6 TRANSCRIPTION FACTOR (EUROFUNG)-RELATED-RELATED"/>
    <property type="match status" value="1"/>
</dbReference>
<evidence type="ECO:0000256" key="1">
    <source>
        <dbReference type="SAM" id="MobiDB-lite"/>
    </source>
</evidence>
<feature type="region of interest" description="Disordered" evidence="1">
    <location>
        <begin position="1"/>
        <end position="57"/>
    </location>
</feature>
<dbReference type="InterPro" id="IPR053175">
    <property type="entry name" value="DHMBA_Reg_Transcription_Factor"/>
</dbReference>
<gene>
    <name evidence="2" type="ORF">CLUP02_04845</name>
</gene>
<dbReference type="Proteomes" id="UP000830671">
    <property type="component" value="Chromosome 3"/>
</dbReference>
<feature type="region of interest" description="Disordered" evidence="1">
    <location>
        <begin position="193"/>
        <end position="222"/>
    </location>
</feature>
<keyword evidence="3" id="KW-1185">Reference proteome</keyword>
<evidence type="ECO:0008006" key="4">
    <source>
        <dbReference type="Google" id="ProtNLM"/>
    </source>
</evidence>
<feature type="compositionally biased region" description="Polar residues" evidence="1">
    <location>
        <begin position="1"/>
        <end position="10"/>
    </location>
</feature>
<feature type="compositionally biased region" description="Basic residues" evidence="1">
    <location>
        <begin position="39"/>
        <end position="50"/>
    </location>
</feature>
<name>A0A9Q8SL41_9PEZI</name>
<proteinExistence type="predicted"/>
<organism evidence="2 3">
    <name type="scientific">Colletotrichum lupini</name>
    <dbReference type="NCBI Taxonomy" id="145971"/>
    <lineage>
        <taxon>Eukaryota</taxon>
        <taxon>Fungi</taxon>
        <taxon>Dikarya</taxon>
        <taxon>Ascomycota</taxon>
        <taxon>Pezizomycotina</taxon>
        <taxon>Sordariomycetes</taxon>
        <taxon>Hypocreomycetidae</taxon>
        <taxon>Glomerellales</taxon>
        <taxon>Glomerellaceae</taxon>
        <taxon>Colletotrichum</taxon>
        <taxon>Colletotrichum acutatum species complex</taxon>
    </lineage>
</organism>
<feature type="compositionally biased region" description="Low complexity" evidence="1">
    <location>
        <begin position="11"/>
        <end position="35"/>
    </location>
</feature>